<dbReference type="Pfam" id="PF04357">
    <property type="entry name" value="TamB"/>
    <property type="match status" value="1"/>
</dbReference>
<sequence>MWLTVKKVLKILRNMVLTLVGLVILLLAALNFSSVQTYLARRAAKTLSEKLHTRVSVDHLRIDLLNHVVLEGVYIEDQQKDTLAHIGKAELRITDWFFLKRSVPVLHFIGLSNTYVHLYRSDKSDIWNYAFIADAFSSKTPEKKKTNTQQEFQLDLQKIQLDNVRFHMDDAWGGYDYDIDLMDFAAGVEELDFNKRKIDIGFIRLGNSSVRIRDFIGGKPPSKVKKVPVIDTTPFNPDNWSVAVHTIDFDNVHFRFVSKTGKPYPNEFDPEYIEVKNIDTKIRELYVRGDTLVASWDHFSASERSGLRIKELEADVIVSPVASICKNLYLETNNSKIGNYYAMLYDRFPDFEDYIARVKMVAHLKDAHVDAKDVAYFAPQLRALPFLNMVQLSGDGSGTVDKLTLTNLKASDGFSTIKGDLKITGLPDIDKTVFDYTDGQIFTTGASLLRYAPVLRDNPNLNLRALDYVYFKGDFKGLLNDFSTRASLTTNLGIVQSDIRMKMPAGAQPTYSGNISSRSFDAGRLLNQPTLGTTTFNAQLQGASFDPDRFEIKATTEFREFTFNNYTYRNIAADGVFDKQKFNGKLLLNDSNISLGFYGSIDLSQQVIHVNATANLLHSDLKALHFSETPASLTADFDLNCSGKNIDDFIGSAKLYNINLVRKKKRLDLDSINIVSYFQDQEKHIDIESNLLSAKVSGNFLLSEIGNSTQYFLSQYLPNYISKTKSVAASQDIHFDIRTREISDLLVAFSESMSGFDSSMLRGNLNTSNQTLTLEAAVPQGKIGMIQLNNATLSGKGNASQLDLNATVASFIVGKNLLNTSVKLDASVGDNKLRYVLATKSDEQIGTATLSGTAQASGDSLYFSFLPSELYLNNAKWEIAAGNHIVYAPHFLSINELSLYSGLQKIYMNSESASFDPSLNIHAENIDLGQIAAMTSVASYHPYGRLTGDVKLEHLFDKSNVKTDVVISDAKIGQDTFGTIKLGGIYESDKKLFTLNNTTGIFHPLFSLTAEGSLSFDPDNQDQINGNIAINNFPLRLLNPFLTGYVSKMAGLANGQVKINGVMDRPKMKGSLTLSNTLARIDYIGTLYSIPNGVIEIDDKSINLDNVELLDVYSNKAYASGSVKFNELANPVLNLRLRTDQFEVVNLKAYENDLFYGHVVAKTTFSVTGPLNDIRMSISATPTQKSSLYIPYNAAGDISTSSYISFKNYGNQTGTRTTARAKDRLSLRMSAVMNNLMDVTLVLDPKTGDQINATGNGNLTLDVPANDDYSMFGTYNIESGKYTFTFRQVLIKDFIINSGSSIVFAGNIANTRLNIDAIYPTRTRLYDLLDQNEINQISTNTKELEDAQAYQAVNVQLYMKGTLATPELNYEILLPEKRSLGTVAYAKLTRINQSDKSALTNQVSALLFLNSFIPSQGITSTMAVNGAKNTLGETLAGQASPVLTEALNKLIGDKNIQVLVQYRSYGQDLNAPTNSTASPILGNRDEIKVGLGKNYFNDRLKLQIGSAYDWGRPSSTNQNATASTFNLAGDFRAQYLLTPDGGISIVGFRSSNYDLYYGNISRQGVGISFKKSFNNLYEFFHSRRRIQAEREAKLKGGVKE</sequence>
<evidence type="ECO:0000256" key="4">
    <source>
        <dbReference type="ARBA" id="ARBA00023136"/>
    </source>
</evidence>
<proteinExistence type="predicted"/>
<keyword evidence="3" id="KW-1133">Transmembrane helix</keyword>
<comment type="subcellular location">
    <subcellularLocation>
        <location evidence="1">Membrane</location>
        <topology evidence="1">Single-pass membrane protein</topology>
    </subcellularLocation>
</comment>
<dbReference type="PANTHER" id="PTHR36985:SF1">
    <property type="entry name" value="TRANSLOCATION AND ASSEMBLY MODULE SUBUNIT TAMB"/>
    <property type="match status" value="1"/>
</dbReference>
<reference evidence="7" key="1">
    <citation type="journal article" date="2019" name="Int. J. Syst. Evol. Microbiol.">
        <title>The Global Catalogue of Microorganisms (GCM) 10K type strain sequencing project: providing services to taxonomists for standard genome sequencing and annotation.</title>
        <authorList>
            <consortium name="The Broad Institute Genomics Platform"/>
            <consortium name="The Broad Institute Genome Sequencing Center for Infectious Disease"/>
            <person name="Wu L."/>
            <person name="Ma J."/>
        </authorList>
    </citation>
    <scope>NUCLEOTIDE SEQUENCE [LARGE SCALE GENOMIC DNA]</scope>
    <source>
        <strain evidence="7">JCM 31921</strain>
    </source>
</reference>
<evidence type="ECO:0000259" key="5">
    <source>
        <dbReference type="Pfam" id="PF04357"/>
    </source>
</evidence>
<comment type="caution">
    <text evidence="6">The sequence shown here is derived from an EMBL/GenBank/DDBJ whole genome shotgun (WGS) entry which is preliminary data.</text>
</comment>
<dbReference type="Proteomes" id="UP001501410">
    <property type="component" value="Unassembled WGS sequence"/>
</dbReference>
<feature type="domain" description="Translocation and assembly module TamB C-terminal" evidence="5">
    <location>
        <begin position="1113"/>
        <end position="1573"/>
    </location>
</feature>
<protein>
    <recommendedName>
        <fullName evidence="5">Translocation and assembly module TamB C-terminal domain-containing protein</fullName>
    </recommendedName>
</protein>
<evidence type="ECO:0000313" key="7">
    <source>
        <dbReference type="Proteomes" id="UP001501410"/>
    </source>
</evidence>
<dbReference type="PANTHER" id="PTHR36985">
    <property type="entry name" value="TRANSLOCATION AND ASSEMBLY MODULE SUBUNIT TAMB"/>
    <property type="match status" value="1"/>
</dbReference>
<dbReference type="InterPro" id="IPR007452">
    <property type="entry name" value="TamB_C"/>
</dbReference>
<dbReference type="EMBL" id="BAABEZ010000022">
    <property type="protein sequence ID" value="GAA4453522.1"/>
    <property type="molecule type" value="Genomic_DNA"/>
</dbReference>
<dbReference type="Pfam" id="PF05359">
    <property type="entry name" value="DUF748"/>
    <property type="match status" value="1"/>
</dbReference>
<organism evidence="6 7">
    <name type="scientific">Rurimicrobium arvi</name>
    <dbReference type="NCBI Taxonomy" id="2049916"/>
    <lineage>
        <taxon>Bacteria</taxon>
        <taxon>Pseudomonadati</taxon>
        <taxon>Bacteroidota</taxon>
        <taxon>Chitinophagia</taxon>
        <taxon>Chitinophagales</taxon>
        <taxon>Chitinophagaceae</taxon>
        <taxon>Rurimicrobium</taxon>
    </lineage>
</organism>
<name>A0ABP8MR88_9BACT</name>
<evidence type="ECO:0000313" key="6">
    <source>
        <dbReference type="EMBL" id="GAA4453522.1"/>
    </source>
</evidence>
<evidence type="ECO:0000256" key="3">
    <source>
        <dbReference type="ARBA" id="ARBA00022989"/>
    </source>
</evidence>
<dbReference type="InterPro" id="IPR008023">
    <property type="entry name" value="DUF748"/>
</dbReference>
<keyword evidence="7" id="KW-1185">Reference proteome</keyword>
<evidence type="ECO:0000256" key="2">
    <source>
        <dbReference type="ARBA" id="ARBA00022692"/>
    </source>
</evidence>
<keyword evidence="2" id="KW-0812">Transmembrane</keyword>
<evidence type="ECO:0000256" key="1">
    <source>
        <dbReference type="ARBA" id="ARBA00004167"/>
    </source>
</evidence>
<keyword evidence="4" id="KW-0472">Membrane</keyword>
<gene>
    <name evidence="6" type="ORF">GCM10023092_14010</name>
</gene>
<accession>A0ABP8MR88</accession>